<dbReference type="AlphaFoldDB" id="A0A1B7XPV3"/>
<comment type="caution">
    <text evidence="3">The sequence shown here is derived from an EMBL/GenBank/DDBJ whole genome shotgun (WGS) entry which is preliminary data.</text>
</comment>
<dbReference type="PANTHER" id="PTHR36698:SF2">
    <property type="entry name" value="MCE_MLAD DOMAIN-CONTAINING PROTEIN"/>
    <property type="match status" value="1"/>
</dbReference>
<keyword evidence="1" id="KW-1133">Transmembrane helix</keyword>
<evidence type="ECO:0000256" key="1">
    <source>
        <dbReference type="SAM" id="Phobius"/>
    </source>
</evidence>
<keyword evidence="1" id="KW-0812">Transmembrane</keyword>
<dbReference type="InterPro" id="IPR003399">
    <property type="entry name" value="Mce/MlaD"/>
</dbReference>
<dbReference type="PATRIC" id="fig|1560234.3.peg.91"/>
<feature type="transmembrane region" description="Helical" evidence="1">
    <location>
        <begin position="7"/>
        <end position="29"/>
    </location>
</feature>
<dbReference type="OrthoDB" id="5372112at2"/>
<protein>
    <recommendedName>
        <fullName evidence="2">Mce/MlaD domain-containing protein</fullName>
    </recommendedName>
</protein>
<accession>A0A1B7XPV3</accession>
<dbReference type="STRING" id="1560234.SP90_00420"/>
<gene>
    <name evidence="3" type="ORF">SP90_00420</name>
</gene>
<dbReference type="Pfam" id="PF02470">
    <property type="entry name" value="MlaD"/>
    <property type="match status" value="1"/>
</dbReference>
<dbReference type="PANTHER" id="PTHR36698">
    <property type="entry name" value="BLL5892 PROTEIN"/>
    <property type="match status" value="1"/>
</dbReference>
<dbReference type="Gene3D" id="1.10.287.950">
    <property type="entry name" value="Methyl-accepting chemotaxis protein"/>
    <property type="match status" value="1"/>
</dbReference>
<evidence type="ECO:0000259" key="2">
    <source>
        <dbReference type="Pfam" id="PF02470"/>
    </source>
</evidence>
<name>A0A1B7XPV3_9BACT</name>
<keyword evidence="1" id="KW-0472">Membrane</keyword>
<evidence type="ECO:0000313" key="4">
    <source>
        <dbReference type="Proteomes" id="UP000091979"/>
    </source>
</evidence>
<dbReference type="Proteomes" id="UP000091979">
    <property type="component" value="Unassembled WGS sequence"/>
</dbReference>
<reference evidence="3 4" key="1">
    <citation type="submission" date="2015-01" db="EMBL/GenBank/DDBJ databases">
        <title>Desulfovibrio sp. JC271 draft genome sequence.</title>
        <authorList>
            <person name="Shivani Y."/>
            <person name="Subhash Y."/>
            <person name="Sasikala C."/>
            <person name="Ramana C.V."/>
        </authorList>
    </citation>
    <scope>NUCLEOTIDE SEQUENCE [LARGE SCALE GENOMIC DNA]</scope>
    <source>
        <strain evidence="3 4">JC271</strain>
    </source>
</reference>
<sequence>METKAHYIIVGLFIIASIVCGFGFILWGANTNSDSDDLPYDILFFNSVDGLSIANPVLLNGVRVGKVTAITLSQDKPDEIRVRILVRRTTPIRDDSRAKLVPIGITGQSAVFISGGTAASPLLRPLFTGNVPVIKTVPSPINELMNALPEMLNTGKKLLADLRKVVDPDNREHIKTILANIASVTNMLVKNEQQIQAAITNLNKAADQTSNAMGATEQAANAINGYVSKQLVPATDKVGDLVKRIDQVVKNMEPGLSRFSKDGLSDLNSLVNESRILVNTLENISQKLNSDPKQFLLGKTVPEFQTP</sequence>
<organism evidence="3 4">
    <name type="scientific">Halodesulfovibrio spirochaetisodalis</name>
    <dbReference type="NCBI Taxonomy" id="1560234"/>
    <lineage>
        <taxon>Bacteria</taxon>
        <taxon>Pseudomonadati</taxon>
        <taxon>Thermodesulfobacteriota</taxon>
        <taxon>Desulfovibrionia</taxon>
        <taxon>Desulfovibrionales</taxon>
        <taxon>Desulfovibrionaceae</taxon>
        <taxon>Halodesulfovibrio</taxon>
    </lineage>
</organism>
<dbReference type="EMBL" id="JXMS01000001">
    <property type="protein sequence ID" value="OBQ57548.1"/>
    <property type="molecule type" value="Genomic_DNA"/>
</dbReference>
<feature type="domain" description="Mce/MlaD" evidence="2">
    <location>
        <begin position="43"/>
        <end position="115"/>
    </location>
</feature>
<evidence type="ECO:0000313" key="3">
    <source>
        <dbReference type="EMBL" id="OBQ57548.1"/>
    </source>
</evidence>
<proteinExistence type="predicted"/>
<keyword evidence="4" id="KW-1185">Reference proteome</keyword>
<dbReference type="RefSeq" id="WP_066851450.1">
    <property type="nucleotide sequence ID" value="NZ_JXMS01000001.1"/>
</dbReference>